<keyword evidence="5" id="KW-0410">Iron transport</keyword>
<dbReference type="InterPro" id="IPR051267">
    <property type="entry name" value="STEAP_metalloreductase"/>
</dbReference>
<dbReference type="Pfam" id="PF01794">
    <property type="entry name" value="Ferric_reduct"/>
    <property type="match status" value="1"/>
</dbReference>
<keyword evidence="5" id="KW-0813">Transport</keyword>
<feature type="transmembrane region" description="Helical" evidence="15">
    <location>
        <begin position="436"/>
        <end position="463"/>
    </location>
</feature>
<feature type="compositionally biased region" description="Low complexity" evidence="14">
    <location>
        <begin position="570"/>
        <end position="588"/>
    </location>
</feature>
<organism evidence="18 19">
    <name type="scientific">Meganyctiphanes norvegica</name>
    <name type="common">Northern krill</name>
    <name type="synonym">Thysanopoda norvegica</name>
    <dbReference type="NCBI Taxonomy" id="48144"/>
    <lineage>
        <taxon>Eukaryota</taxon>
        <taxon>Metazoa</taxon>
        <taxon>Ecdysozoa</taxon>
        <taxon>Arthropoda</taxon>
        <taxon>Crustacea</taxon>
        <taxon>Multicrustacea</taxon>
        <taxon>Malacostraca</taxon>
        <taxon>Eumalacostraca</taxon>
        <taxon>Eucarida</taxon>
        <taxon>Euphausiacea</taxon>
        <taxon>Euphausiidae</taxon>
        <taxon>Meganyctiphanes</taxon>
    </lineage>
</organism>
<feature type="transmembrane region" description="Helical" evidence="15">
    <location>
        <begin position="373"/>
        <end position="392"/>
    </location>
</feature>
<keyword evidence="19" id="KW-1185">Reference proteome</keyword>
<keyword evidence="7" id="KW-0967">Endosome</keyword>
<comment type="similarity">
    <text evidence="4">Belongs to the STEAP family.</text>
</comment>
<dbReference type="Pfam" id="PF03807">
    <property type="entry name" value="F420_oxidored"/>
    <property type="match status" value="1"/>
</dbReference>
<dbReference type="Gene3D" id="3.40.50.720">
    <property type="entry name" value="NAD(P)-binding Rossmann-like Domain"/>
    <property type="match status" value="1"/>
</dbReference>
<sequence>MNMRELPHARALGARFKEKLQNTLFYMNVFQGMRIGYLSLEECRIVLSMKKKEMVLITDELPFDKRSRSLDINLAEHGKMFLENQGQEEKQRTLGVLGSGDYGRAIAGRLAQAGYTVLVGSRNPNNQAIRTLLDSKPGTRLVSQEAAAEGAGILVVAVPSDHYSRLPLHALKGKILIDVANNTKMPKPDEMSQAEILQQLVPLADVVKSFNVLSAYALENNVNQAAKQVPVASDSPRAKKMILELLKELNYTAVDYGSLEKAREIECIPLRFLPSWKIPFIVVAILWCLHFLLLLLKFQLCETLDGNPNKASRLWRHLGLLNINRATAITALWTLTLCYIPGVIAAYTQLVWGTKYRRFPNWLDKWLRMRKQLGLLMLGLGAIHTILGTAVWSSKYDPLIWDKPTVIKTMVKFNSSSFTEKEVVVQNSLMNLQGELFITFGCASMFLTCLLGITSLPSVGATLTWREFMFIQSKLGWMALLTGVVHDGVLGWGFSPQHYTLCSLPSGAQYALHPPLLTVILKLPLLIPWVDNALQTIRRGHDRKKRRGRVKEHGKKQFYQDDFSLDGKKSAAASSSSSTNHSSGSEPH</sequence>
<evidence type="ECO:0000313" key="18">
    <source>
        <dbReference type="EMBL" id="CAL4132321.1"/>
    </source>
</evidence>
<evidence type="ECO:0000256" key="15">
    <source>
        <dbReference type="SAM" id="Phobius"/>
    </source>
</evidence>
<name>A0AAV2RQA3_MEGNR</name>
<feature type="compositionally biased region" description="Basic residues" evidence="14">
    <location>
        <begin position="540"/>
        <end position="556"/>
    </location>
</feature>
<keyword evidence="8 15" id="KW-1133">Transmembrane helix</keyword>
<evidence type="ECO:0000256" key="14">
    <source>
        <dbReference type="SAM" id="MobiDB-lite"/>
    </source>
</evidence>
<dbReference type="Proteomes" id="UP001497623">
    <property type="component" value="Unassembled WGS sequence"/>
</dbReference>
<reference evidence="18 19" key="1">
    <citation type="submission" date="2024-05" db="EMBL/GenBank/DDBJ databases">
        <authorList>
            <person name="Wallberg A."/>
        </authorList>
    </citation>
    <scope>NUCLEOTIDE SEQUENCE [LARGE SCALE GENOMIC DNA]</scope>
</reference>
<feature type="non-terminal residue" evidence="18">
    <location>
        <position position="588"/>
    </location>
</feature>
<comment type="subcellular location">
    <subcellularLocation>
        <location evidence="3">Endosome membrane</location>
        <topology evidence="3">Multi-pass membrane protein</topology>
    </subcellularLocation>
</comment>
<keyword evidence="9" id="KW-0560">Oxidoreductase</keyword>
<comment type="cofactor">
    <cofactor evidence="2">
        <name>FAD</name>
        <dbReference type="ChEBI" id="CHEBI:57692"/>
    </cofactor>
</comment>
<evidence type="ECO:0000259" key="17">
    <source>
        <dbReference type="Pfam" id="PF03807"/>
    </source>
</evidence>
<dbReference type="GO" id="GO:0008823">
    <property type="term" value="F:cupric reductase (NADH) activity"/>
    <property type="evidence" value="ECO:0007669"/>
    <property type="project" value="TreeGrafter"/>
</dbReference>
<proteinExistence type="inferred from homology"/>
<protein>
    <recommendedName>
        <fullName evidence="20">Metalloreductase STEAP4</fullName>
    </recommendedName>
</protein>
<dbReference type="GO" id="GO:0005886">
    <property type="term" value="C:plasma membrane"/>
    <property type="evidence" value="ECO:0007669"/>
    <property type="project" value="TreeGrafter"/>
</dbReference>
<evidence type="ECO:0000256" key="7">
    <source>
        <dbReference type="ARBA" id="ARBA00022753"/>
    </source>
</evidence>
<dbReference type="EMBL" id="CAXKWB010027743">
    <property type="protein sequence ID" value="CAL4132321.1"/>
    <property type="molecule type" value="Genomic_DNA"/>
</dbReference>
<comment type="catalytic activity">
    <reaction evidence="12">
        <text>2 Cu(+) + NADP(+) + H(+) = 2 Cu(2+) + NADPH</text>
        <dbReference type="Rhea" id="RHEA:71771"/>
        <dbReference type="ChEBI" id="CHEBI:15378"/>
        <dbReference type="ChEBI" id="CHEBI:29036"/>
        <dbReference type="ChEBI" id="CHEBI:49552"/>
        <dbReference type="ChEBI" id="CHEBI:57783"/>
        <dbReference type="ChEBI" id="CHEBI:58349"/>
    </reaction>
    <physiologicalReaction direction="right-to-left" evidence="12">
        <dbReference type="Rhea" id="RHEA:71773"/>
    </physiologicalReaction>
</comment>
<dbReference type="GO" id="GO:0052851">
    <property type="term" value="F:ferric-chelate reductase (NADPH) activity"/>
    <property type="evidence" value="ECO:0007669"/>
    <property type="project" value="TreeGrafter"/>
</dbReference>
<evidence type="ECO:0000256" key="9">
    <source>
        <dbReference type="ARBA" id="ARBA00023002"/>
    </source>
</evidence>
<dbReference type="PANTHER" id="PTHR14239:SF0">
    <property type="entry name" value="F420-DEPENDENT NADP REDUCTASE"/>
    <property type="match status" value="1"/>
</dbReference>
<feature type="domain" description="Pyrroline-5-carboxylate reductase catalytic N-terminal" evidence="17">
    <location>
        <begin position="94"/>
        <end position="182"/>
    </location>
</feature>
<comment type="catalytic activity">
    <reaction evidence="13">
        <text>2 Fe(2+) + NADP(+) + H(+) = 2 Fe(3+) + NADPH</text>
        <dbReference type="Rhea" id="RHEA:71767"/>
        <dbReference type="ChEBI" id="CHEBI:15378"/>
        <dbReference type="ChEBI" id="CHEBI:29033"/>
        <dbReference type="ChEBI" id="CHEBI:29034"/>
        <dbReference type="ChEBI" id="CHEBI:57783"/>
        <dbReference type="ChEBI" id="CHEBI:58349"/>
    </reaction>
    <physiologicalReaction direction="right-to-left" evidence="13">
        <dbReference type="Rhea" id="RHEA:71769"/>
    </physiologicalReaction>
</comment>
<accession>A0AAV2RQA3</accession>
<gene>
    <name evidence="18" type="ORF">MNOR_LOCUS26985</name>
</gene>
<evidence type="ECO:0008006" key="20">
    <source>
        <dbReference type="Google" id="ProtNLM"/>
    </source>
</evidence>
<dbReference type="GO" id="GO:0006826">
    <property type="term" value="P:iron ion transport"/>
    <property type="evidence" value="ECO:0007669"/>
    <property type="project" value="UniProtKB-KW"/>
</dbReference>
<evidence type="ECO:0000256" key="4">
    <source>
        <dbReference type="ARBA" id="ARBA00007729"/>
    </source>
</evidence>
<evidence type="ECO:0000256" key="3">
    <source>
        <dbReference type="ARBA" id="ARBA00004337"/>
    </source>
</evidence>
<evidence type="ECO:0000259" key="16">
    <source>
        <dbReference type="Pfam" id="PF01794"/>
    </source>
</evidence>
<feature type="domain" description="Ferric oxidoreductase" evidence="16">
    <location>
        <begin position="329"/>
        <end position="482"/>
    </location>
</feature>
<dbReference type="AlphaFoldDB" id="A0AAV2RQA3"/>
<dbReference type="InterPro" id="IPR036291">
    <property type="entry name" value="NAD(P)-bd_dom_sf"/>
</dbReference>
<feature type="transmembrane region" description="Helical" evidence="15">
    <location>
        <begin position="278"/>
        <end position="300"/>
    </location>
</feature>
<dbReference type="InterPro" id="IPR013130">
    <property type="entry name" value="Fe3_Rdtase_TM_dom"/>
</dbReference>
<dbReference type="SUPFAM" id="SSF51735">
    <property type="entry name" value="NAD(P)-binding Rossmann-fold domains"/>
    <property type="match status" value="1"/>
</dbReference>
<keyword evidence="5" id="KW-0408">Iron</keyword>
<evidence type="ECO:0000256" key="10">
    <source>
        <dbReference type="ARBA" id="ARBA00023008"/>
    </source>
</evidence>
<feature type="region of interest" description="Disordered" evidence="14">
    <location>
        <begin position="540"/>
        <end position="588"/>
    </location>
</feature>
<evidence type="ECO:0000256" key="8">
    <source>
        <dbReference type="ARBA" id="ARBA00022989"/>
    </source>
</evidence>
<comment type="cofactor">
    <cofactor evidence="1">
        <name>heme b</name>
        <dbReference type="ChEBI" id="CHEBI:60344"/>
    </cofactor>
</comment>
<keyword evidence="5" id="KW-0406">Ion transport</keyword>
<evidence type="ECO:0000256" key="11">
    <source>
        <dbReference type="ARBA" id="ARBA00023136"/>
    </source>
</evidence>
<keyword evidence="6 15" id="KW-0812">Transmembrane</keyword>
<feature type="transmembrane region" description="Helical" evidence="15">
    <location>
        <begin position="328"/>
        <end position="352"/>
    </location>
</feature>
<dbReference type="InterPro" id="IPR028939">
    <property type="entry name" value="P5C_Rdtase_cat_N"/>
</dbReference>
<evidence type="ECO:0000256" key="2">
    <source>
        <dbReference type="ARBA" id="ARBA00001974"/>
    </source>
</evidence>
<evidence type="ECO:0000313" key="19">
    <source>
        <dbReference type="Proteomes" id="UP001497623"/>
    </source>
</evidence>
<evidence type="ECO:0000256" key="5">
    <source>
        <dbReference type="ARBA" id="ARBA00022496"/>
    </source>
</evidence>
<dbReference type="PANTHER" id="PTHR14239">
    <property type="entry name" value="DUDULIN-RELATED"/>
    <property type="match status" value="1"/>
</dbReference>
<keyword evidence="11 15" id="KW-0472">Membrane</keyword>
<evidence type="ECO:0000256" key="13">
    <source>
        <dbReference type="ARBA" id="ARBA00049387"/>
    </source>
</evidence>
<dbReference type="GO" id="GO:0010008">
    <property type="term" value="C:endosome membrane"/>
    <property type="evidence" value="ECO:0007669"/>
    <property type="project" value="UniProtKB-SubCell"/>
</dbReference>
<comment type="caution">
    <text evidence="18">The sequence shown here is derived from an EMBL/GenBank/DDBJ whole genome shotgun (WGS) entry which is preliminary data.</text>
</comment>
<evidence type="ECO:0000256" key="6">
    <source>
        <dbReference type="ARBA" id="ARBA00022692"/>
    </source>
</evidence>
<dbReference type="GO" id="GO:0015677">
    <property type="term" value="P:copper ion import"/>
    <property type="evidence" value="ECO:0007669"/>
    <property type="project" value="TreeGrafter"/>
</dbReference>
<evidence type="ECO:0000256" key="1">
    <source>
        <dbReference type="ARBA" id="ARBA00001970"/>
    </source>
</evidence>
<keyword evidence="10" id="KW-0186">Copper</keyword>
<evidence type="ECO:0000256" key="12">
    <source>
        <dbReference type="ARBA" id="ARBA00048958"/>
    </source>
</evidence>